<name>A0A7H9AU77_9FLAO</name>
<dbReference type="EMBL" id="CP058595">
    <property type="protein sequence ID" value="QLG46862.1"/>
    <property type="molecule type" value="Genomic_DNA"/>
</dbReference>
<feature type="transmembrane region" description="Helical" evidence="1">
    <location>
        <begin position="6"/>
        <end position="28"/>
    </location>
</feature>
<dbReference type="KEGG" id="cagg:HYG79_16380"/>
<evidence type="ECO:0000313" key="2">
    <source>
        <dbReference type="EMBL" id="QLG46862.1"/>
    </source>
</evidence>
<dbReference type="RefSeq" id="WP_179243141.1">
    <property type="nucleotide sequence ID" value="NZ_CP058595.1"/>
</dbReference>
<sequence>MDTNTLESWHVLGLGFFILYIHYIFLFIKKYKDYINEFSYLTKVQRRKGTYLLFLYLLMSLVLFASPIYFGTMERDNIRAEQMKKERTSLCDSYGTAKCILVDNGNIQDYIFFEFHVNGTKVKGATAIEKD</sequence>
<dbReference type="AlphaFoldDB" id="A0A7H9AU77"/>
<organism evidence="2 3">
    <name type="scientific">Costertonia aggregata</name>
    <dbReference type="NCBI Taxonomy" id="343403"/>
    <lineage>
        <taxon>Bacteria</taxon>
        <taxon>Pseudomonadati</taxon>
        <taxon>Bacteroidota</taxon>
        <taxon>Flavobacteriia</taxon>
        <taxon>Flavobacteriales</taxon>
        <taxon>Flavobacteriaceae</taxon>
        <taxon>Costertonia</taxon>
    </lineage>
</organism>
<keyword evidence="1" id="KW-0472">Membrane</keyword>
<keyword evidence="1" id="KW-1133">Transmembrane helix</keyword>
<protein>
    <submittedName>
        <fullName evidence="2">Uncharacterized protein</fullName>
    </submittedName>
</protein>
<gene>
    <name evidence="2" type="ORF">HYG79_16380</name>
</gene>
<keyword evidence="3" id="KW-1185">Reference proteome</keyword>
<accession>A0A7H9AU77</accession>
<proteinExistence type="predicted"/>
<evidence type="ECO:0000256" key="1">
    <source>
        <dbReference type="SAM" id="Phobius"/>
    </source>
</evidence>
<evidence type="ECO:0000313" key="3">
    <source>
        <dbReference type="Proteomes" id="UP000509302"/>
    </source>
</evidence>
<feature type="transmembrane region" description="Helical" evidence="1">
    <location>
        <begin position="49"/>
        <end position="70"/>
    </location>
</feature>
<keyword evidence="1" id="KW-0812">Transmembrane</keyword>
<dbReference type="Proteomes" id="UP000509302">
    <property type="component" value="Chromosome"/>
</dbReference>
<reference evidence="2 3" key="1">
    <citation type="journal article" date="2006" name="Int. J. Syst. Evol. Microbiol.">
        <title>Costertonia aggregata gen. nov., sp. nov., a mesophilic marine bacterium of the family Flavobacteriaceae, isolated from a mature biofilm.</title>
        <authorList>
            <person name="Kwon K.K."/>
            <person name="Lee Y.K."/>
            <person name="Lee H.K."/>
        </authorList>
    </citation>
    <scope>NUCLEOTIDE SEQUENCE [LARGE SCALE GENOMIC DNA]</scope>
    <source>
        <strain evidence="2 3">KCCM 42265</strain>
    </source>
</reference>